<dbReference type="GO" id="GO:0008237">
    <property type="term" value="F:metallopeptidase activity"/>
    <property type="evidence" value="ECO:0007669"/>
    <property type="project" value="UniProtKB-KW"/>
</dbReference>
<evidence type="ECO:0000256" key="3">
    <source>
        <dbReference type="ARBA" id="ARBA00022801"/>
    </source>
</evidence>
<dbReference type="AlphaFoldDB" id="A0A1H2DRE4"/>
<organism evidence="8 9">
    <name type="scientific">Desulfobacula phenolica</name>
    <dbReference type="NCBI Taxonomy" id="90732"/>
    <lineage>
        <taxon>Bacteria</taxon>
        <taxon>Pseudomonadati</taxon>
        <taxon>Thermodesulfobacteriota</taxon>
        <taxon>Desulfobacteria</taxon>
        <taxon>Desulfobacterales</taxon>
        <taxon>Desulfobacteraceae</taxon>
        <taxon>Desulfobacula</taxon>
    </lineage>
</organism>
<feature type="domain" description="MPN" evidence="7">
    <location>
        <begin position="109"/>
        <end position="231"/>
    </location>
</feature>
<keyword evidence="4" id="KW-0862">Zinc</keyword>
<dbReference type="EMBL" id="FNLL01000002">
    <property type="protein sequence ID" value="SDT85463.1"/>
    <property type="molecule type" value="Genomic_DNA"/>
</dbReference>
<dbReference type="SUPFAM" id="SSF47781">
    <property type="entry name" value="RuvA domain 2-like"/>
    <property type="match status" value="1"/>
</dbReference>
<name>A0A1H2DRE4_9BACT</name>
<dbReference type="InterPro" id="IPR001405">
    <property type="entry name" value="UPF0758"/>
</dbReference>
<dbReference type="PANTHER" id="PTHR30471:SF3">
    <property type="entry name" value="UPF0758 PROTEIN YEES-RELATED"/>
    <property type="match status" value="1"/>
</dbReference>
<keyword evidence="9" id="KW-1185">Reference proteome</keyword>
<dbReference type="NCBIfam" id="TIGR00608">
    <property type="entry name" value="radc"/>
    <property type="match status" value="1"/>
</dbReference>
<accession>A0A1H2DRE4</accession>
<evidence type="ECO:0000256" key="6">
    <source>
        <dbReference type="RuleBase" id="RU003797"/>
    </source>
</evidence>
<evidence type="ECO:0000256" key="4">
    <source>
        <dbReference type="ARBA" id="ARBA00022833"/>
    </source>
</evidence>
<dbReference type="Proteomes" id="UP000199608">
    <property type="component" value="Unassembled WGS sequence"/>
</dbReference>
<evidence type="ECO:0000313" key="8">
    <source>
        <dbReference type="EMBL" id="SDT85463.1"/>
    </source>
</evidence>
<dbReference type="InterPro" id="IPR010994">
    <property type="entry name" value="RuvA_2-like"/>
</dbReference>
<evidence type="ECO:0000256" key="5">
    <source>
        <dbReference type="ARBA" id="ARBA00023049"/>
    </source>
</evidence>
<sequence length="243" mass="27540">MTRQTTQLIHKGEGHRKRLKDRFLKNGLQGFHDYEVIELLLSLNTPRKDCKQSAKLLLKRFKTFQRVLEASHESLCEIKGVGPSSSLGIRLIKQVSDRYLESKIISKDVVQNPRDLMEYLNQTIGHKTKEVFAGIFLDAKNRVLTCQILFTGTLTTSSVYPREVIISALQHNAAAVIFAHNHPSGDVEPSKSDIRITRQLLFALKYVGIVLHEHMIIGNNGAYSFAAQGLISKFNTEFEQTNY</sequence>
<dbReference type="InterPro" id="IPR046778">
    <property type="entry name" value="UPF0758_N"/>
</dbReference>
<dbReference type="Pfam" id="PF04002">
    <property type="entry name" value="RadC"/>
    <property type="match status" value="1"/>
</dbReference>
<dbReference type="GO" id="GO:0046872">
    <property type="term" value="F:metal ion binding"/>
    <property type="evidence" value="ECO:0007669"/>
    <property type="project" value="UniProtKB-KW"/>
</dbReference>
<dbReference type="Gene3D" id="1.10.150.20">
    <property type="entry name" value="5' to 3' exonuclease, C-terminal subdomain"/>
    <property type="match status" value="1"/>
</dbReference>
<protein>
    <submittedName>
        <fullName evidence="8">DNA repair protein RadC</fullName>
    </submittedName>
</protein>
<keyword evidence="2" id="KW-0479">Metal-binding</keyword>
<dbReference type="Gene3D" id="3.40.140.10">
    <property type="entry name" value="Cytidine Deaminase, domain 2"/>
    <property type="match status" value="1"/>
</dbReference>
<evidence type="ECO:0000256" key="1">
    <source>
        <dbReference type="ARBA" id="ARBA00022670"/>
    </source>
</evidence>
<dbReference type="Pfam" id="PF20582">
    <property type="entry name" value="UPF0758_N"/>
    <property type="match status" value="1"/>
</dbReference>
<dbReference type="InterPro" id="IPR037518">
    <property type="entry name" value="MPN"/>
</dbReference>
<evidence type="ECO:0000259" key="7">
    <source>
        <dbReference type="PROSITE" id="PS50249"/>
    </source>
</evidence>
<dbReference type="PROSITE" id="PS50249">
    <property type="entry name" value="MPN"/>
    <property type="match status" value="1"/>
</dbReference>
<keyword evidence="3" id="KW-0378">Hydrolase</keyword>
<reference evidence="9" key="1">
    <citation type="submission" date="2016-10" db="EMBL/GenBank/DDBJ databases">
        <authorList>
            <person name="Varghese N."/>
            <person name="Submissions S."/>
        </authorList>
    </citation>
    <scope>NUCLEOTIDE SEQUENCE [LARGE SCALE GENOMIC DNA]</scope>
    <source>
        <strain evidence="9">DSM 3384</strain>
    </source>
</reference>
<dbReference type="GO" id="GO:0006508">
    <property type="term" value="P:proteolysis"/>
    <property type="evidence" value="ECO:0007669"/>
    <property type="project" value="UniProtKB-KW"/>
</dbReference>
<comment type="similarity">
    <text evidence="6">Belongs to the UPF0758 family.</text>
</comment>
<keyword evidence="5" id="KW-0482">Metalloprotease</keyword>
<gene>
    <name evidence="8" type="ORF">SAMN04487931_10214</name>
</gene>
<evidence type="ECO:0000313" key="9">
    <source>
        <dbReference type="Proteomes" id="UP000199608"/>
    </source>
</evidence>
<dbReference type="PANTHER" id="PTHR30471">
    <property type="entry name" value="DNA REPAIR PROTEIN RADC"/>
    <property type="match status" value="1"/>
</dbReference>
<proteinExistence type="inferred from homology"/>
<keyword evidence="1" id="KW-0645">Protease</keyword>
<dbReference type="InterPro" id="IPR020891">
    <property type="entry name" value="UPF0758_CS"/>
</dbReference>
<dbReference type="NCBIfam" id="NF000642">
    <property type="entry name" value="PRK00024.1"/>
    <property type="match status" value="1"/>
</dbReference>
<dbReference type="PROSITE" id="PS01302">
    <property type="entry name" value="UPF0758"/>
    <property type="match status" value="1"/>
</dbReference>
<evidence type="ECO:0000256" key="2">
    <source>
        <dbReference type="ARBA" id="ARBA00022723"/>
    </source>
</evidence>
<dbReference type="CDD" id="cd08071">
    <property type="entry name" value="MPN_DUF2466"/>
    <property type="match status" value="1"/>
</dbReference>
<dbReference type="InterPro" id="IPR025657">
    <property type="entry name" value="RadC_JAB"/>
</dbReference>